<dbReference type="KEGG" id="nsr:NS506_00005"/>
<dbReference type="EMBL" id="BBYQ01000126">
    <property type="protein sequence ID" value="GAP31766.1"/>
    <property type="molecule type" value="Genomic_DNA"/>
</dbReference>
<dbReference type="InterPro" id="IPR024520">
    <property type="entry name" value="DUF3558"/>
</dbReference>
<dbReference type="Pfam" id="PF12079">
    <property type="entry name" value="DUF3558"/>
    <property type="match status" value="1"/>
</dbReference>
<feature type="region of interest" description="Disordered" evidence="1">
    <location>
        <begin position="1"/>
        <end position="39"/>
    </location>
</feature>
<dbReference type="EMBL" id="CP017839">
    <property type="protein sequence ID" value="APB01865.1"/>
    <property type="molecule type" value="Genomic_DNA"/>
</dbReference>
<accession>A0A0B8NJ41</accession>
<dbReference type="EMBL" id="CP017839">
    <property type="protein sequence ID" value="APA94096.1"/>
    <property type="molecule type" value="Genomic_DNA"/>
</dbReference>
<reference evidence="4 5" key="2">
    <citation type="journal article" date="2016" name="Genome Announc.">
        <title>Draft Genome Sequence of Erythromycin- and Oxytetracycline-Sensitive Nocardia seriolae Strain U-1 (NBRC 110359).</title>
        <authorList>
            <person name="Imajoh M."/>
            <person name="Sukeda M."/>
            <person name="Shimizu M."/>
            <person name="Yamane J."/>
            <person name="Ohnishi K."/>
            <person name="Oshima S."/>
        </authorList>
    </citation>
    <scope>NUCLEOTIDE SEQUENCE [LARGE SCALE GENOMIC DNA]</scope>
    <source>
        <strain evidence="4 5">U-1</strain>
    </source>
</reference>
<evidence type="ECO:0000313" key="5">
    <source>
        <dbReference type="Proteomes" id="UP000037179"/>
    </source>
</evidence>
<reference evidence="5" key="1">
    <citation type="submission" date="2015-07" db="EMBL/GenBank/DDBJ databases">
        <title>Nocardia seriolae U-1 whole genome shotgun sequence.</title>
        <authorList>
            <person name="Imajoh M."/>
            <person name="Fukumoto Y."/>
            <person name="Sukeda M."/>
            <person name="Yamane J."/>
            <person name="Yamasaki K."/>
            <person name="Shimizu M."/>
            <person name="Ohnishi K."/>
            <person name="Oshima S."/>
        </authorList>
    </citation>
    <scope>NUCLEOTIDE SEQUENCE [LARGE SCALE GENOMIC DNA]</scope>
    <source>
        <strain evidence="5">U-1</strain>
    </source>
</reference>
<name>A0A0B8NJ41_9NOCA</name>
<gene>
    <name evidence="2" type="ORF">NS506_00005</name>
    <name evidence="3" type="ORF">NS506_07850</name>
    <name evidence="4" type="ORF">NSK11_contig00126-0015</name>
</gene>
<evidence type="ECO:0000313" key="2">
    <source>
        <dbReference type="EMBL" id="APA94096.1"/>
    </source>
</evidence>
<sequence length="212" mass="22104">MVRGRLDSGLTERGSEAEEGRIETSGPRTRPGAKRRGKSGTAIVTGLSLALLLSACGGSNDSSDQPGFKPPAKVATLGPFVGECGHLTDDEVRDLGGLGSLTTVFKNSVGCNWQAGGISSSSVTFASYRGSPIDREKAWVASVGRAPDTIEVGGKKGFQALDPSNAVCDLAVQLDDDFFEWSISYGAFSSGGLGNPCDRTRKMAELTVQRLG</sequence>
<evidence type="ECO:0000313" key="3">
    <source>
        <dbReference type="EMBL" id="APB01865.1"/>
    </source>
</evidence>
<dbReference type="OrthoDB" id="4624021at2"/>
<reference evidence="2 6" key="3">
    <citation type="submission" date="2016-10" db="EMBL/GenBank/DDBJ databases">
        <title>Genome sequence of Nocardia seriolae strain EM150506, isolated from Anguila japonica.</title>
        <authorList>
            <person name="Han H.-J."/>
        </authorList>
    </citation>
    <scope>NUCLEOTIDE SEQUENCE [LARGE SCALE GENOMIC DNA]</scope>
    <source>
        <strain evidence="2 6">EM150506</strain>
    </source>
</reference>
<evidence type="ECO:0000313" key="4">
    <source>
        <dbReference type="EMBL" id="GAP31766.1"/>
    </source>
</evidence>
<proteinExistence type="predicted"/>
<dbReference type="Proteomes" id="UP000037179">
    <property type="component" value="Unassembled WGS sequence"/>
</dbReference>
<organism evidence="4 5">
    <name type="scientific">Nocardia seriolae</name>
    <dbReference type="NCBI Taxonomy" id="37332"/>
    <lineage>
        <taxon>Bacteria</taxon>
        <taxon>Bacillati</taxon>
        <taxon>Actinomycetota</taxon>
        <taxon>Actinomycetes</taxon>
        <taxon>Mycobacteriales</taxon>
        <taxon>Nocardiaceae</taxon>
        <taxon>Nocardia</taxon>
    </lineage>
</organism>
<keyword evidence="5" id="KW-1185">Reference proteome</keyword>
<dbReference type="KEGG" id="nsr:NS506_07850"/>
<dbReference type="Proteomes" id="UP000180166">
    <property type="component" value="Chromosome"/>
</dbReference>
<evidence type="ECO:0000313" key="6">
    <source>
        <dbReference type="Proteomes" id="UP000180166"/>
    </source>
</evidence>
<protein>
    <submittedName>
        <fullName evidence="4">Uncharacterized protein</fullName>
    </submittedName>
</protein>
<dbReference type="AlphaFoldDB" id="A0A0B8NJ41"/>
<feature type="compositionally biased region" description="Basic and acidic residues" evidence="1">
    <location>
        <begin position="13"/>
        <end position="22"/>
    </location>
</feature>
<evidence type="ECO:0000256" key="1">
    <source>
        <dbReference type="SAM" id="MobiDB-lite"/>
    </source>
</evidence>